<evidence type="ECO:0000313" key="5">
    <source>
        <dbReference type="Proteomes" id="UP000655287"/>
    </source>
</evidence>
<organism evidence="4 5">
    <name type="scientific">Sphaerisporangium rufum</name>
    <dbReference type="NCBI Taxonomy" id="1381558"/>
    <lineage>
        <taxon>Bacteria</taxon>
        <taxon>Bacillati</taxon>
        <taxon>Actinomycetota</taxon>
        <taxon>Actinomycetes</taxon>
        <taxon>Streptosporangiales</taxon>
        <taxon>Streptosporangiaceae</taxon>
        <taxon>Sphaerisporangium</taxon>
    </lineage>
</organism>
<dbReference type="Proteomes" id="UP000655287">
    <property type="component" value="Unassembled WGS sequence"/>
</dbReference>
<dbReference type="Pfam" id="PF03641">
    <property type="entry name" value="Lysine_decarbox"/>
    <property type="match status" value="1"/>
</dbReference>
<sequence>MFGVTMAICVFCASSLKIDKKYLDLAAEVGTELARRGHTLVSGGAMVSCMGAVARAARAAGGRTVGVMPRVLVDLEIADEESDELIITSDMRERKGVMDTRSDGFLVLPGGIGTLEELFEIWTSRVIGMHDKPLVILDPWGLYAPLRLQVGQMYEAGFTRPDVFDAIAWTTTVPDALDHLERPTRPFTPRAEEIGESTPA</sequence>
<reference evidence="4" key="1">
    <citation type="submission" date="2021-01" db="EMBL/GenBank/DDBJ databases">
        <title>Whole genome shotgun sequence of Sphaerisporangium rufum NBRC 109079.</title>
        <authorList>
            <person name="Komaki H."/>
            <person name="Tamura T."/>
        </authorList>
    </citation>
    <scope>NUCLEOTIDE SEQUENCE</scope>
    <source>
        <strain evidence="4">NBRC 109079</strain>
    </source>
</reference>
<name>A0A919V1X8_9ACTN</name>
<dbReference type="EC" id="3.2.2.n1" evidence="2"/>
<keyword evidence="2" id="KW-0378">Hydrolase</keyword>
<dbReference type="InterPro" id="IPR031100">
    <property type="entry name" value="LOG_fam"/>
</dbReference>
<dbReference type="NCBIfam" id="TIGR00730">
    <property type="entry name" value="Rossman fold protein, TIGR00730 family"/>
    <property type="match status" value="1"/>
</dbReference>
<dbReference type="EMBL" id="BOOU01000069">
    <property type="protein sequence ID" value="GII80189.1"/>
    <property type="molecule type" value="Genomic_DNA"/>
</dbReference>
<dbReference type="PANTHER" id="PTHR31223:SF70">
    <property type="entry name" value="LOG FAMILY PROTEIN YJL055W"/>
    <property type="match status" value="1"/>
</dbReference>
<evidence type="ECO:0000256" key="3">
    <source>
        <dbReference type="SAM" id="MobiDB-lite"/>
    </source>
</evidence>
<dbReference type="PANTHER" id="PTHR31223">
    <property type="entry name" value="LOG FAMILY PROTEIN YJL055W"/>
    <property type="match status" value="1"/>
</dbReference>
<protein>
    <recommendedName>
        <fullName evidence="2">Cytokinin riboside 5'-monophosphate phosphoribohydrolase</fullName>
        <ecNumber evidence="2">3.2.2.n1</ecNumber>
    </recommendedName>
</protein>
<dbReference type="SUPFAM" id="SSF102405">
    <property type="entry name" value="MCP/YpsA-like"/>
    <property type="match status" value="1"/>
</dbReference>
<comment type="catalytic activity">
    <reaction evidence="2">
        <text>N(6)-(dimethylallyl)adenosine 5'-phosphate + H2O = N(6)-dimethylallyladenine + D-ribose 5-phosphate</text>
        <dbReference type="Rhea" id="RHEA:48560"/>
        <dbReference type="ChEBI" id="CHEBI:15377"/>
        <dbReference type="ChEBI" id="CHEBI:17660"/>
        <dbReference type="ChEBI" id="CHEBI:57526"/>
        <dbReference type="ChEBI" id="CHEBI:78346"/>
        <dbReference type="EC" id="3.2.2.n1"/>
    </reaction>
</comment>
<dbReference type="Gene3D" id="3.40.50.450">
    <property type="match status" value="1"/>
</dbReference>
<comment type="similarity">
    <text evidence="1 2">Belongs to the LOG family.</text>
</comment>
<dbReference type="AlphaFoldDB" id="A0A919V1X8"/>
<evidence type="ECO:0000256" key="2">
    <source>
        <dbReference type="RuleBase" id="RU363015"/>
    </source>
</evidence>
<evidence type="ECO:0000313" key="4">
    <source>
        <dbReference type="EMBL" id="GII80189.1"/>
    </source>
</evidence>
<dbReference type="InterPro" id="IPR005269">
    <property type="entry name" value="LOG"/>
</dbReference>
<keyword evidence="2" id="KW-0203">Cytokinin biosynthesis</keyword>
<keyword evidence="5" id="KW-1185">Reference proteome</keyword>
<proteinExistence type="inferred from homology"/>
<comment type="caution">
    <text evidence="4">The sequence shown here is derived from an EMBL/GenBank/DDBJ whole genome shotgun (WGS) entry which is preliminary data.</text>
</comment>
<dbReference type="GO" id="GO:0005829">
    <property type="term" value="C:cytosol"/>
    <property type="evidence" value="ECO:0007669"/>
    <property type="project" value="TreeGrafter"/>
</dbReference>
<comment type="catalytic activity">
    <reaction evidence="2">
        <text>9-ribosyl-trans-zeatin 5'-phosphate + H2O = trans-zeatin + D-ribose 5-phosphate</text>
        <dbReference type="Rhea" id="RHEA:48564"/>
        <dbReference type="ChEBI" id="CHEBI:15377"/>
        <dbReference type="ChEBI" id="CHEBI:16522"/>
        <dbReference type="ChEBI" id="CHEBI:78346"/>
        <dbReference type="ChEBI" id="CHEBI:87947"/>
        <dbReference type="EC" id="3.2.2.n1"/>
    </reaction>
</comment>
<evidence type="ECO:0000256" key="1">
    <source>
        <dbReference type="ARBA" id="ARBA00006763"/>
    </source>
</evidence>
<dbReference type="GO" id="GO:0016799">
    <property type="term" value="F:hydrolase activity, hydrolyzing N-glycosyl compounds"/>
    <property type="evidence" value="ECO:0007669"/>
    <property type="project" value="TreeGrafter"/>
</dbReference>
<feature type="region of interest" description="Disordered" evidence="3">
    <location>
        <begin position="180"/>
        <end position="200"/>
    </location>
</feature>
<gene>
    <name evidence="4" type="ORF">Sru01_51710</name>
</gene>
<accession>A0A919V1X8</accession>
<dbReference type="GO" id="GO:0009691">
    <property type="term" value="P:cytokinin biosynthetic process"/>
    <property type="evidence" value="ECO:0007669"/>
    <property type="project" value="UniProtKB-UniRule"/>
</dbReference>